<keyword evidence="5" id="KW-1185">Reference proteome</keyword>
<dbReference type="OrthoDB" id="9801441at2"/>
<evidence type="ECO:0000256" key="1">
    <source>
        <dbReference type="ARBA" id="ARBA00022741"/>
    </source>
</evidence>
<gene>
    <name evidence="4" type="primary">yheS</name>
    <name evidence="4" type="ORF">SMSRO_SF003930</name>
</gene>
<dbReference type="PANTHER" id="PTHR42855">
    <property type="entry name" value="ABC TRANSPORTER ATP-BINDING SUBUNIT"/>
    <property type="match status" value="1"/>
</dbReference>
<evidence type="ECO:0000313" key="4">
    <source>
        <dbReference type="EMBL" id="PQM30615.1"/>
    </source>
</evidence>
<feature type="domain" description="ABC transporter" evidence="3">
    <location>
        <begin position="322"/>
        <end position="510"/>
    </location>
</feature>
<dbReference type="InterPro" id="IPR017871">
    <property type="entry name" value="ABC_transporter-like_CS"/>
</dbReference>
<sequence>MSLINIENLSHANGGKILYKNATVRINKGEHLALIGTNGTGKTTLLSIIYGKITPDEGMIDLQPKVKIAYLDQHQELDGSLTVDQFLKLTYQHLFDIEQRIYDIYEKMSANYDEDKLVKALKLQEHLDQNGFETIDKEIRSLVDGLGIDPTRLDAKLSELSGGQRGKVILAKLLLSENDFLLLDEPTNFLDLEQVEWLAKFLQSYDKAFLVVSHDIDFINKVGKVIYAIENLTVNRYVGNYQQYLALSELKNEQYDKAQKGQERLIKKLETYVAKNKARASTAKSAQSRQKQIDKMEIIEKRYELTKPKFSFKYKRPASTIIVSAEKLEIGYQFPLIQPLTFDIRDGEKCIVRGYNGIGKTTFLNTLAGNIPSLGGTLKLGNGVVIAYFHQIEAIMDMTPIEYLKNLYPELEDGRIRSILANFGVKSTLMQNQMIKLSGGEQTKVRLSALSLEPCSLLILDEPTNHIDVLAKEALLEAIQAFEGTVLITTHDINFNVNWADKVLDFEKMI</sequence>
<comment type="caution">
    <text evidence="4">The sequence shown here is derived from an EMBL/GenBank/DDBJ whole genome shotgun (WGS) entry which is preliminary data.</text>
</comment>
<evidence type="ECO:0000259" key="3">
    <source>
        <dbReference type="PROSITE" id="PS50893"/>
    </source>
</evidence>
<reference evidence="4 5" key="1">
    <citation type="journal article" date="2015" name="MBio">
        <title>Genome sequence of the Drosophila melanogaster male-killing Spiroplasma strain MSRO endosymbiont.</title>
        <authorList>
            <person name="Paredes J.C."/>
            <person name="Herren J.K."/>
            <person name="Schupfer F."/>
            <person name="Marin R."/>
            <person name="Claverol S."/>
            <person name="Kuo C.H."/>
            <person name="Lemaitre B."/>
            <person name="Beven L."/>
        </authorList>
    </citation>
    <scope>NUCLEOTIDE SEQUENCE [LARGE SCALE GENOMIC DNA]</scope>
    <source>
        <strain evidence="4 5">MSRO</strain>
    </source>
</reference>
<dbReference type="Proteomes" id="UP000031565">
    <property type="component" value="Unassembled WGS sequence"/>
</dbReference>
<proteinExistence type="predicted"/>
<dbReference type="CDD" id="cd03221">
    <property type="entry name" value="ABCF_EF-3"/>
    <property type="match status" value="2"/>
</dbReference>
<dbReference type="PROSITE" id="PS00211">
    <property type="entry name" value="ABC_TRANSPORTER_1"/>
    <property type="match status" value="1"/>
</dbReference>
<dbReference type="GO" id="GO:0016887">
    <property type="term" value="F:ATP hydrolysis activity"/>
    <property type="evidence" value="ECO:0007669"/>
    <property type="project" value="InterPro"/>
</dbReference>
<dbReference type="EMBL" id="JTLV02000001">
    <property type="protein sequence ID" value="PQM30615.1"/>
    <property type="molecule type" value="Genomic_DNA"/>
</dbReference>
<dbReference type="InterPro" id="IPR003439">
    <property type="entry name" value="ABC_transporter-like_ATP-bd"/>
</dbReference>
<dbReference type="PROSITE" id="PS50893">
    <property type="entry name" value="ABC_TRANSPORTER_2"/>
    <property type="match status" value="2"/>
</dbReference>
<dbReference type="RefSeq" id="WP_040092795.1">
    <property type="nucleotide sequence ID" value="NZ_CM020866.1"/>
</dbReference>
<accession>A0A2P6FAY0</accession>
<dbReference type="InterPro" id="IPR027417">
    <property type="entry name" value="P-loop_NTPase"/>
</dbReference>
<dbReference type="Gene3D" id="3.40.50.300">
    <property type="entry name" value="P-loop containing nucleotide triphosphate hydrolases"/>
    <property type="match status" value="2"/>
</dbReference>
<name>A0A2P6FAY0_9MOLU</name>
<dbReference type="FunFam" id="3.40.50.300:FF:000011">
    <property type="entry name" value="Putative ABC transporter ATP-binding component"/>
    <property type="match status" value="1"/>
</dbReference>
<dbReference type="SMART" id="SM00382">
    <property type="entry name" value="AAA"/>
    <property type="match status" value="2"/>
</dbReference>
<dbReference type="PANTHER" id="PTHR42855:SF2">
    <property type="entry name" value="DRUG RESISTANCE ABC TRANSPORTER,ATP-BINDING PROTEIN"/>
    <property type="match status" value="1"/>
</dbReference>
<evidence type="ECO:0000256" key="2">
    <source>
        <dbReference type="ARBA" id="ARBA00022840"/>
    </source>
</evidence>
<dbReference type="Pfam" id="PF12848">
    <property type="entry name" value="ABC_tran_Xtn"/>
    <property type="match status" value="1"/>
</dbReference>
<evidence type="ECO:0000313" key="5">
    <source>
        <dbReference type="Proteomes" id="UP000031565"/>
    </source>
</evidence>
<feature type="domain" description="ABC transporter" evidence="3">
    <location>
        <begin position="4"/>
        <end position="256"/>
    </location>
</feature>
<dbReference type="GO" id="GO:0005524">
    <property type="term" value="F:ATP binding"/>
    <property type="evidence" value="ECO:0007669"/>
    <property type="project" value="UniProtKB-KW"/>
</dbReference>
<protein>
    <submittedName>
        <fullName evidence="4">Putative ABC transporter ATP-binding protein YheS</fullName>
    </submittedName>
</protein>
<dbReference type="STRING" id="2138.SMSRO_v1c03730"/>
<dbReference type="Pfam" id="PF00005">
    <property type="entry name" value="ABC_tran"/>
    <property type="match status" value="2"/>
</dbReference>
<dbReference type="SUPFAM" id="SSF52540">
    <property type="entry name" value="P-loop containing nucleoside triphosphate hydrolases"/>
    <property type="match status" value="2"/>
</dbReference>
<dbReference type="AlphaFoldDB" id="A0A2P6FAY0"/>
<keyword evidence="1" id="KW-0547">Nucleotide-binding</keyword>
<dbReference type="InterPro" id="IPR003593">
    <property type="entry name" value="AAA+_ATPase"/>
</dbReference>
<organism evidence="4 5">
    <name type="scientific">Spiroplasma poulsonii</name>
    <dbReference type="NCBI Taxonomy" id="2138"/>
    <lineage>
        <taxon>Bacteria</taxon>
        <taxon>Bacillati</taxon>
        <taxon>Mycoplasmatota</taxon>
        <taxon>Mollicutes</taxon>
        <taxon>Entomoplasmatales</taxon>
        <taxon>Spiroplasmataceae</taxon>
        <taxon>Spiroplasma</taxon>
    </lineage>
</organism>
<dbReference type="InterPro" id="IPR051309">
    <property type="entry name" value="ABCF_ATPase"/>
</dbReference>
<keyword evidence="2 4" id="KW-0067">ATP-binding</keyword>
<dbReference type="InterPro" id="IPR032781">
    <property type="entry name" value="ABC_tran_Xtn"/>
</dbReference>